<keyword evidence="2" id="KW-1185">Reference proteome</keyword>
<organism evidence="1 2">
    <name type="scientific">Dubosiella muris</name>
    <dbReference type="NCBI Taxonomy" id="3038133"/>
    <lineage>
        <taxon>Bacteria</taxon>
        <taxon>Bacillati</taxon>
        <taxon>Bacillota</taxon>
        <taxon>Erysipelotrichia</taxon>
        <taxon>Erysipelotrichales</taxon>
        <taxon>Erysipelotrichaceae</taxon>
        <taxon>Dubosiella</taxon>
    </lineage>
</organism>
<evidence type="ECO:0000313" key="2">
    <source>
        <dbReference type="Proteomes" id="UP000308836"/>
    </source>
</evidence>
<protein>
    <submittedName>
        <fullName evidence="1">Uncharacterized protein</fullName>
    </submittedName>
</protein>
<name>A0AC61R8D4_9FIRM</name>
<dbReference type="Proteomes" id="UP000308836">
    <property type="component" value="Unassembled WGS sequence"/>
</dbReference>
<reference evidence="1" key="1">
    <citation type="submission" date="2019-04" db="EMBL/GenBank/DDBJ databases">
        <title>Microbes associate with the intestines of laboratory mice.</title>
        <authorList>
            <person name="Navarre W."/>
            <person name="Wong E."/>
            <person name="Huang K."/>
            <person name="Tropini C."/>
            <person name="Ng K."/>
            <person name="Yu B."/>
        </authorList>
    </citation>
    <scope>NUCLEOTIDE SEQUENCE</scope>
    <source>
        <strain evidence="1">NM09_H32</strain>
    </source>
</reference>
<evidence type="ECO:0000313" key="1">
    <source>
        <dbReference type="EMBL" id="TGY66269.1"/>
    </source>
</evidence>
<sequence length="180" mass="19570">MRKNYKFVIAIFGIGLGLIVFVILFYSLKPSVQIRVTDKEIECKAVKFNLNTVIPLDSIRQVDLVTSPVSLYDGTTLKGPLTKGQSEPRSMMMKTLGAGADGISTEQYAAGKGEIEGVGPCLVYIYWQQNTYIVLTLEDGSLIALNENGDASTKALNDWTEGGKTGGNGFFECMNIPCVL</sequence>
<accession>A0AC61R8D4</accession>
<dbReference type="EMBL" id="SRYG01000008">
    <property type="protein sequence ID" value="TGY66269.1"/>
    <property type="molecule type" value="Genomic_DNA"/>
</dbReference>
<proteinExistence type="predicted"/>
<comment type="caution">
    <text evidence="1">The sequence shown here is derived from an EMBL/GenBank/DDBJ whole genome shotgun (WGS) entry which is preliminary data.</text>
</comment>
<gene>
    <name evidence="1" type="ORF">E5336_05325</name>
</gene>